<organism evidence="1 2">
    <name type="scientific">Rhizobium giardinii</name>
    <dbReference type="NCBI Taxonomy" id="56731"/>
    <lineage>
        <taxon>Bacteria</taxon>
        <taxon>Pseudomonadati</taxon>
        <taxon>Pseudomonadota</taxon>
        <taxon>Alphaproteobacteria</taxon>
        <taxon>Hyphomicrobiales</taxon>
        <taxon>Rhizobiaceae</taxon>
        <taxon>Rhizobium/Agrobacterium group</taxon>
        <taxon>Rhizobium</taxon>
    </lineage>
</organism>
<dbReference type="Proteomes" id="UP000585507">
    <property type="component" value="Unassembled WGS sequence"/>
</dbReference>
<evidence type="ECO:0000313" key="2">
    <source>
        <dbReference type="Proteomes" id="UP000585507"/>
    </source>
</evidence>
<comment type="caution">
    <text evidence="1">The sequence shown here is derived from an EMBL/GenBank/DDBJ whole genome shotgun (WGS) entry which is preliminary data.</text>
</comment>
<dbReference type="EMBL" id="JACHBK010000021">
    <property type="protein sequence ID" value="MBB5539477.1"/>
    <property type="molecule type" value="Genomic_DNA"/>
</dbReference>
<reference evidence="1 2" key="1">
    <citation type="submission" date="2020-08" db="EMBL/GenBank/DDBJ databases">
        <title>Genomic Encyclopedia of Type Strains, Phase IV (KMG-V): Genome sequencing to study the core and pangenomes of soil and plant-associated prokaryotes.</title>
        <authorList>
            <person name="Whitman W."/>
        </authorList>
    </citation>
    <scope>NUCLEOTIDE SEQUENCE [LARGE SCALE GENOMIC DNA]</scope>
    <source>
        <strain evidence="1 2">SEMIA 4084</strain>
    </source>
</reference>
<accession>A0A7W8XC78</accession>
<evidence type="ECO:0000313" key="1">
    <source>
        <dbReference type="EMBL" id="MBB5539477.1"/>
    </source>
</evidence>
<sequence length="62" mass="6695">MSAREACTPDPIAQSADEWFSSERCISSRPAPLLTARLCWHANSSGLNIAARQVNPAVQITP</sequence>
<gene>
    <name evidence="1" type="ORF">GGD55_006227</name>
</gene>
<proteinExistence type="predicted"/>
<dbReference type="AlphaFoldDB" id="A0A7W8XC78"/>
<keyword evidence="2" id="KW-1185">Reference proteome</keyword>
<protein>
    <submittedName>
        <fullName evidence="1">Uncharacterized protein</fullName>
    </submittedName>
</protein>
<name>A0A7W8XC78_9HYPH</name>